<keyword evidence="5" id="KW-0539">Nucleus</keyword>
<evidence type="ECO:0000256" key="3">
    <source>
        <dbReference type="ARBA" id="ARBA00023125"/>
    </source>
</evidence>
<evidence type="ECO:0000256" key="4">
    <source>
        <dbReference type="ARBA" id="ARBA00023163"/>
    </source>
</evidence>
<dbReference type="EMBL" id="BTGU01000018">
    <property type="protein sequence ID" value="GMN44455.1"/>
    <property type="molecule type" value="Genomic_DNA"/>
</dbReference>
<dbReference type="PANTHER" id="PTHR32096">
    <property type="entry name" value="WRKY TRANSCRIPTION FACTOR 30-RELATED-RELATED"/>
    <property type="match status" value="1"/>
</dbReference>
<dbReference type="Gene3D" id="2.20.25.80">
    <property type="entry name" value="WRKY domain"/>
    <property type="match status" value="1"/>
</dbReference>
<evidence type="ECO:0000256" key="1">
    <source>
        <dbReference type="ARBA" id="ARBA00004123"/>
    </source>
</evidence>
<evidence type="ECO:0000256" key="6">
    <source>
        <dbReference type="ARBA" id="ARBA00060850"/>
    </source>
</evidence>
<keyword evidence="3" id="KW-0238">DNA-binding</keyword>
<feature type="region of interest" description="Disordered" evidence="7">
    <location>
        <begin position="63"/>
        <end position="129"/>
    </location>
</feature>
<evidence type="ECO:0000259" key="8">
    <source>
        <dbReference type="PROSITE" id="PS50811"/>
    </source>
</evidence>
<protein>
    <recommendedName>
        <fullName evidence="8">WRKY domain-containing protein</fullName>
    </recommendedName>
</protein>
<dbReference type="PANTHER" id="PTHR32096:SF115">
    <property type="entry name" value="WRKY TRANSCRIPTION FACTOR 30-RELATED"/>
    <property type="match status" value="1"/>
</dbReference>
<evidence type="ECO:0000256" key="2">
    <source>
        <dbReference type="ARBA" id="ARBA00023015"/>
    </source>
</evidence>
<sequence>MNNMGDWEQNNIVNELTRGKELARQLQMHLNNGSSSSPETREYLVQKILVSYEKVLSMLNCTSSGGAGDQPQPSAGVSGLMLESPPSLNGSPRSEDSDRDQEHRDHASRKRKSLPRWTQQVRVNPGMGLEGPLDDGFSWRKYGQKDILGAKFPRGYYRCTHRNVQGCLATKQVQRSDEDPNIFEITYRGRHTCTQASNVPALIIEKQDQSPNKTNNIEPHHQQQQTNIINQQQTTQDPHDHVLSNFRSELKVITEGLDSHDQPLVFQLQDQVHTFGAHPHVMESSFVGGFSPSFVSPATSGTNYFSVMSPQGGSVNEHDQFGLQQQNYHHHLHHGSSESEIAEIISAATSSATNTPTVRNLDFPFEHHGGRGRGGGDDQFDPNFTFDHSGFF</sequence>
<evidence type="ECO:0000313" key="9">
    <source>
        <dbReference type="EMBL" id="GMN44455.1"/>
    </source>
</evidence>
<keyword evidence="4" id="KW-0804">Transcription</keyword>
<dbReference type="Pfam" id="PF03106">
    <property type="entry name" value="WRKY"/>
    <property type="match status" value="1"/>
</dbReference>
<proteinExistence type="inferred from homology"/>
<dbReference type="FunFam" id="2.20.25.80:FF:000009">
    <property type="entry name" value="WRKY transcription factor 53"/>
    <property type="match status" value="1"/>
</dbReference>
<dbReference type="SMART" id="SM00774">
    <property type="entry name" value="WRKY"/>
    <property type="match status" value="1"/>
</dbReference>
<dbReference type="AlphaFoldDB" id="A0AA88D4W2"/>
<feature type="compositionally biased region" description="Low complexity" evidence="7">
    <location>
        <begin position="222"/>
        <end position="236"/>
    </location>
</feature>
<reference evidence="9" key="1">
    <citation type="submission" date="2023-07" db="EMBL/GenBank/DDBJ databases">
        <title>draft genome sequence of fig (Ficus carica).</title>
        <authorList>
            <person name="Takahashi T."/>
            <person name="Nishimura K."/>
        </authorList>
    </citation>
    <scope>NUCLEOTIDE SEQUENCE</scope>
</reference>
<dbReference type="GO" id="GO:0010150">
    <property type="term" value="P:leaf senescence"/>
    <property type="evidence" value="ECO:0007669"/>
    <property type="project" value="UniProtKB-ARBA"/>
</dbReference>
<dbReference type="GO" id="GO:0010193">
    <property type="term" value="P:response to ozone"/>
    <property type="evidence" value="ECO:0007669"/>
    <property type="project" value="UniProtKB-ARBA"/>
</dbReference>
<name>A0AA88D4W2_FICCA</name>
<evidence type="ECO:0000313" key="10">
    <source>
        <dbReference type="Proteomes" id="UP001187192"/>
    </source>
</evidence>
<dbReference type="GO" id="GO:0000976">
    <property type="term" value="F:transcription cis-regulatory region binding"/>
    <property type="evidence" value="ECO:0007669"/>
    <property type="project" value="TreeGrafter"/>
</dbReference>
<feature type="compositionally biased region" description="Basic and acidic residues" evidence="7">
    <location>
        <begin position="93"/>
        <end position="105"/>
    </location>
</feature>
<evidence type="ECO:0000256" key="7">
    <source>
        <dbReference type="SAM" id="MobiDB-lite"/>
    </source>
</evidence>
<accession>A0AA88D4W2</accession>
<dbReference type="PROSITE" id="PS50811">
    <property type="entry name" value="WRKY"/>
    <property type="match status" value="1"/>
</dbReference>
<organism evidence="9 10">
    <name type="scientific">Ficus carica</name>
    <name type="common">Common fig</name>
    <dbReference type="NCBI Taxonomy" id="3494"/>
    <lineage>
        <taxon>Eukaryota</taxon>
        <taxon>Viridiplantae</taxon>
        <taxon>Streptophyta</taxon>
        <taxon>Embryophyta</taxon>
        <taxon>Tracheophyta</taxon>
        <taxon>Spermatophyta</taxon>
        <taxon>Magnoliopsida</taxon>
        <taxon>eudicotyledons</taxon>
        <taxon>Gunneridae</taxon>
        <taxon>Pentapetalae</taxon>
        <taxon>rosids</taxon>
        <taxon>fabids</taxon>
        <taxon>Rosales</taxon>
        <taxon>Moraceae</taxon>
        <taxon>Ficeae</taxon>
        <taxon>Ficus</taxon>
    </lineage>
</organism>
<dbReference type="GO" id="GO:0003700">
    <property type="term" value="F:DNA-binding transcription factor activity"/>
    <property type="evidence" value="ECO:0007669"/>
    <property type="project" value="InterPro"/>
</dbReference>
<keyword evidence="2" id="KW-0805">Transcription regulation</keyword>
<feature type="region of interest" description="Disordered" evidence="7">
    <location>
        <begin position="215"/>
        <end position="236"/>
    </location>
</feature>
<evidence type="ECO:0000256" key="5">
    <source>
        <dbReference type="ARBA" id="ARBA00023242"/>
    </source>
</evidence>
<dbReference type="GO" id="GO:0042542">
    <property type="term" value="P:response to hydrogen peroxide"/>
    <property type="evidence" value="ECO:0007669"/>
    <property type="project" value="UniProtKB-ARBA"/>
</dbReference>
<keyword evidence="10" id="KW-1185">Reference proteome</keyword>
<dbReference type="GO" id="GO:0005634">
    <property type="term" value="C:nucleus"/>
    <property type="evidence" value="ECO:0007669"/>
    <property type="project" value="UniProtKB-SubCell"/>
</dbReference>
<feature type="domain" description="WRKY" evidence="8">
    <location>
        <begin position="128"/>
        <end position="191"/>
    </location>
</feature>
<comment type="caution">
    <text evidence="9">The sequence shown here is derived from an EMBL/GenBank/DDBJ whole genome shotgun (WGS) entry which is preliminary data.</text>
</comment>
<dbReference type="InterPro" id="IPR044810">
    <property type="entry name" value="WRKY_plant"/>
</dbReference>
<dbReference type="Proteomes" id="UP001187192">
    <property type="component" value="Unassembled WGS sequence"/>
</dbReference>
<comment type="subcellular location">
    <subcellularLocation>
        <location evidence="1">Nucleus</location>
    </subcellularLocation>
</comment>
<dbReference type="SUPFAM" id="SSF118290">
    <property type="entry name" value="WRKY DNA-binding domain"/>
    <property type="match status" value="1"/>
</dbReference>
<gene>
    <name evidence="9" type="ORF">TIFTF001_013642</name>
</gene>
<dbReference type="GO" id="GO:0009751">
    <property type="term" value="P:response to salicylic acid"/>
    <property type="evidence" value="ECO:0007669"/>
    <property type="project" value="UniProtKB-ARBA"/>
</dbReference>
<dbReference type="InterPro" id="IPR036576">
    <property type="entry name" value="WRKY_dom_sf"/>
</dbReference>
<dbReference type="InterPro" id="IPR003657">
    <property type="entry name" value="WRKY_dom"/>
</dbReference>
<comment type="similarity">
    <text evidence="6">Belongs to the WRKY group III family.</text>
</comment>